<protein>
    <submittedName>
        <fullName evidence="1">Uncharacterized protein</fullName>
    </submittedName>
</protein>
<organism evidence="1 2">
    <name type="scientific">Exiguobacterium undae</name>
    <dbReference type="NCBI Taxonomy" id="169177"/>
    <lineage>
        <taxon>Bacteria</taxon>
        <taxon>Bacillati</taxon>
        <taxon>Bacillota</taxon>
        <taxon>Bacilli</taxon>
        <taxon>Bacillales</taxon>
        <taxon>Bacillales Family XII. Incertae Sedis</taxon>
        <taxon>Exiguobacterium</taxon>
    </lineage>
</organism>
<keyword evidence="2" id="KW-1185">Reference proteome</keyword>
<sequence length="113" mass="13123">MLIKIKQDALSIYVRDHTDYHGDYHGHDWWESFLKQVSGKELKVDQENLFKHEFDVLPISGVSDATIRILDDYVDMIIDDQRIGKARCELCNSVSLDTQLCSHCGRSDYLDVF</sequence>
<dbReference type="RefSeq" id="WP_028105247.1">
    <property type="nucleotide sequence ID" value="NZ_LVVL01000019.1"/>
</dbReference>
<evidence type="ECO:0000313" key="1">
    <source>
        <dbReference type="EMBL" id="OAN10097.1"/>
    </source>
</evidence>
<comment type="caution">
    <text evidence="1">The sequence shown here is derived from an EMBL/GenBank/DDBJ whole genome shotgun (WGS) entry which is preliminary data.</text>
</comment>
<accession>A0ABX2V4U7</accession>
<dbReference type="Proteomes" id="UP000078447">
    <property type="component" value="Unassembled WGS sequence"/>
</dbReference>
<reference evidence="1 2" key="1">
    <citation type="submission" date="2016-03" db="EMBL/GenBank/DDBJ databases">
        <authorList>
            <person name="Cho S.-Y."/>
            <person name="Lim S."/>
            <person name="Kim H."/>
            <person name="Soh E.H."/>
            <person name="Moon J.S."/>
        </authorList>
    </citation>
    <scope>NUCLEOTIDE SEQUENCE [LARGE SCALE GENOMIC DNA]</scope>
    <source>
        <strain evidence="1 2">KCTC 3810</strain>
    </source>
</reference>
<gene>
    <name evidence="1" type="ORF">A3783_15105</name>
</gene>
<dbReference type="EMBL" id="LVVL01000019">
    <property type="protein sequence ID" value="OAN10097.1"/>
    <property type="molecule type" value="Genomic_DNA"/>
</dbReference>
<evidence type="ECO:0000313" key="2">
    <source>
        <dbReference type="Proteomes" id="UP000078447"/>
    </source>
</evidence>
<proteinExistence type="predicted"/>
<name>A0ABX2V4U7_9BACL</name>